<evidence type="ECO:0000313" key="3">
    <source>
        <dbReference type="Proteomes" id="UP001154282"/>
    </source>
</evidence>
<evidence type="ECO:0000313" key="2">
    <source>
        <dbReference type="EMBL" id="CAI0627159.1"/>
    </source>
</evidence>
<feature type="non-terminal residue" evidence="2">
    <location>
        <position position="120"/>
    </location>
</feature>
<sequence length="120" mass="13543">MERYYPKKPRIATTSHEREDSELNSLAPGHDSNSTPSTPSVSQSLSVNHSTPSIASRENELDVNSLKADPGLREQVALFNPNVQDMIRRHYLQKGVCQPNHDFPSRDIGGVHRSFKPSWY</sequence>
<accession>A0AAV0S2F6</accession>
<gene>
    <name evidence="2" type="ORF">LITE_LOCUS51164</name>
</gene>
<evidence type="ECO:0000256" key="1">
    <source>
        <dbReference type="SAM" id="MobiDB-lite"/>
    </source>
</evidence>
<name>A0AAV0S2F6_9ROSI</name>
<feature type="region of interest" description="Disordered" evidence="1">
    <location>
        <begin position="1"/>
        <end position="62"/>
    </location>
</feature>
<dbReference type="Proteomes" id="UP001154282">
    <property type="component" value="Unassembled WGS sequence"/>
</dbReference>
<proteinExistence type="predicted"/>
<dbReference type="AlphaFoldDB" id="A0AAV0S2F6"/>
<feature type="compositionally biased region" description="Polar residues" evidence="1">
    <location>
        <begin position="31"/>
        <end position="56"/>
    </location>
</feature>
<protein>
    <submittedName>
        <fullName evidence="2">Uncharacterized protein</fullName>
    </submittedName>
</protein>
<reference evidence="2" key="1">
    <citation type="submission" date="2022-08" db="EMBL/GenBank/DDBJ databases">
        <authorList>
            <person name="Gutierrez-Valencia J."/>
        </authorList>
    </citation>
    <scope>NUCLEOTIDE SEQUENCE</scope>
</reference>
<dbReference type="EMBL" id="CAMGYJ010000011">
    <property type="protein sequence ID" value="CAI0627159.1"/>
    <property type="molecule type" value="Genomic_DNA"/>
</dbReference>
<keyword evidence="3" id="KW-1185">Reference proteome</keyword>
<comment type="caution">
    <text evidence="2">The sequence shown here is derived from an EMBL/GenBank/DDBJ whole genome shotgun (WGS) entry which is preliminary data.</text>
</comment>
<organism evidence="2 3">
    <name type="scientific">Linum tenue</name>
    <dbReference type="NCBI Taxonomy" id="586396"/>
    <lineage>
        <taxon>Eukaryota</taxon>
        <taxon>Viridiplantae</taxon>
        <taxon>Streptophyta</taxon>
        <taxon>Embryophyta</taxon>
        <taxon>Tracheophyta</taxon>
        <taxon>Spermatophyta</taxon>
        <taxon>Magnoliopsida</taxon>
        <taxon>eudicotyledons</taxon>
        <taxon>Gunneridae</taxon>
        <taxon>Pentapetalae</taxon>
        <taxon>rosids</taxon>
        <taxon>fabids</taxon>
        <taxon>Malpighiales</taxon>
        <taxon>Linaceae</taxon>
        <taxon>Linum</taxon>
    </lineage>
</organism>
<feature type="compositionally biased region" description="Basic residues" evidence="1">
    <location>
        <begin position="1"/>
        <end position="10"/>
    </location>
</feature>